<dbReference type="PANTHER" id="PTHR12436">
    <property type="entry name" value="80 KDA MCM3-ASSOCIATED PROTEIN"/>
    <property type="match status" value="1"/>
</dbReference>
<dbReference type="OrthoDB" id="199574at2759"/>
<dbReference type="GO" id="GO:0005634">
    <property type="term" value="C:nucleus"/>
    <property type="evidence" value="ECO:0007669"/>
    <property type="project" value="TreeGrafter"/>
</dbReference>
<feature type="domain" description="SAC3/GANP/THP3 conserved" evidence="1">
    <location>
        <begin position="140"/>
        <end position="361"/>
    </location>
</feature>
<name>L1JKY0_GUITC</name>
<dbReference type="PaxDb" id="55529-EKX48784"/>
<dbReference type="Gene3D" id="1.25.40.990">
    <property type="match status" value="1"/>
</dbReference>
<evidence type="ECO:0000259" key="1">
    <source>
        <dbReference type="Pfam" id="PF03399"/>
    </source>
</evidence>
<reference evidence="3" key="3">
    <citation type="submission" date="2015-06" db="UniProtKB">
        <authorList>
            <consortium name="EnsemblProtists"/>
        </authorList>
    </citation>
    <scope>IDENTIFICATION</scope>
</reference>
<dbReference type="InterPro" id="IPR005062">
    <property type="entry name" value="SAC3/GANP/THP3_conserved"/>
</dbReference>
<proteinExistence type="predicted"/>
<dbReference type="InterPro" id="IPR045107">
    <property type="entry name" value="SAC3/GANP/THP3"/>
</dbReference>
<dbReference type="OMA" id="KWATEED"/>
<evidence type="ECO:0000313" key="2">
    <source>
        <dbReference type="EMBL" id="EKX48784.1"/>
    </source>
</evidence>
<gene>
    <name evidence="2" type="ORF">GUITHDRAFT_162308</name>
</gene>
<dbReference type="EnsemblProtists" id="EKX48784">
    <property type="protein sequence ID" value="EKX48784"/>
    <property type="gene ID" value="GUITHDRAFT_162308"/>
</dbReference>
<dbReference type="EMBL" id="JH992984">
    <property type="protein sequence ID" value="EKX48784.1"/>
    <property type="molecule type" value="Genomic_DNA"/>
</dbReference>
<dbReference type="HOGENOM" id="CLU_728522_0_0_1"/>
<dbReference type="eggNOG" id="KOG1861">
    <property type="taxonomic scope" value="Eukaryota"/>
</dbReference>
<protein>
    <recommendedName>
        <fullName evidence="1">SAC3/GANP/THP3 conserved domain-containing protein</fullName>
    </recommendedName>
</protein>
<dbReference type="Pfam" id="PF03399">
    <property type="entry name" value="SAC3_GANP"/>
    <property type="match status" value="1"/>
</dbReference>
<reference evidence="2 4" key="1">
    <citation type="journal article" date="2012" name="Nature">
        <title>Algal genomes reveal evolutionary mosaicism and the fate of nucleomorphs.</title>
        <authorList>
            <consortium name="DOE Joint Genome Institute"/>
            <person name="Curtis B.A."/>
            <person name="Tanifuji G."/>
            <person name="Burki F."/>
            <person name="Gruber A."/>
            <person name="Irimia M."/>
            <person name="Maruyama S."/>
            <person name="Arias M.C."/>
            <person name="Ball S.G."/>
            <person name="Gile G.H."/>
            <person name="Hirakawa Y."/>
            <person name="Hopkins J.F."/>
            <person name="Kuo A."/>
            <person name="Rensing S.A."/>
            <person name="Schmutz J."/>
            <person name="Symeonidi A."/>
            <person name="Elias M."/>
            <person name="Eveleigh R.J."/>
            <person name="Herman E.K."/>
            <person name="Klute M.J."/>
            <person name="Nakayama T."/>
            <person name="Obornik M."/>
            <person name="Reyes-Prieto A."/>
            <person name="Armbrust E.V."/>
            <person name="Aves S.J."/>
            <person name="Beiko R.G."/>
            <person name="Coutinho P."/>
            <person name="Dacks J.B."/>
            <person name="Durnford D.G."/>
            <person name="Fast N.M."/>
            <person name="Green B.R."/>
            <person name="Grisdale C.J."/>
            <person name="Hempel F."/>
            <person name="Henrissat B."/>
            <person name="Hoppner M.P."/>
            <person name="Ishida K."/>
            <person name="Kim E."/>
            <person name="Koreny L."/>
            <person name="Kroth P.G."/>
            <person name="Liu Y."/>
            <person name="Malik S.B."/>
            <person name="Maier U.G."/>
            <person name="McRose D."/>
            <person name="Mock T."/>
            <person name="Neilson J.A."/>
            <person name="Onodera N.T."/>
            <person name="Poole A.M."/>
            <person name="Pritham E.J."/>
            <person name="Richards T.A."/>
            <person name="Rocap G."/>
            <person name="Roy S.W."/>
            <person name="Sarai C."/>
            <person name="Schaack S."/>
            <person name="Shirato S."/>
            <person name="Slamovits C.H."/>
            <person name="Spencer D.F."/>
            <person name="Suzuki S."/>
            <person name="Worden A.Z."/>
            <person name="Zauner S."/>
            <person name="Barry K."/>
            <person name="Bell C."/>
            <person name="Bharti A.K."/>
            <person name="Crow J.A."/>
            <person name="Grimwood J."/>
            <person name="Kramer R."/>
            <person name="Lindquist E."/>
            <person name="Lucas S."/>
            <person name="Salamov A."/>
            <person name="McFadden G.I."/>
            <person name="Lane C.E."/>
            <person name="Keeling P.J."/>
            <person name="Gray M.W."/>
            <person name="Grigoriev I.V."/>
            <person name="Archibald J.M."/>
        </authorList>
    </citation>
    <scope>NUCLEOTIDE SEQUENCE</scope>
    <source>
        <strain evidence="2 4">CCMP2712</strain>
    </source>
</reference>
<evidence type="ECO:0000313" key="4">
    <source>
        <dbReference type="Proteomes" id="UP000011087"/>
    </source>
</evidence>
<accession>L1JKY0</accession>
<dbReference type="PANTHER" id="PTHR12436:SF4">
    <property type="entry name" value="LEUKOCYTE RECEPTOR CLUSTER MEMBER 8"/>
    <property type="match status" value="1"/>
</dbReference>
<dbReference type="Proteomes" id="UP000011087">
    <property type="component" value="Unassembled WGS sequence"/>
</dbReference>
<dbReference type="GeneID" id="17305460"/>
<reference evidence="4" key="2">
    <citation type="submission" date="2012-11" db="EMBL/GenBank/DDBJ databases">
        <authorList>
            <person name="Kuo A."/>
            <person name="Curtis B.A."/>
            <person name="Tanifuji G."/>
            <person name="Burki F."/>
            <person name="Gruber A."/>
            <person name="Irimia M."/>
            <person name="Maruyama S."/>
            <person name="Arias M.C."/>
            <person name="Ball S.G."/>
            <person name="Gile G.H."/>
            <person name="Hirakawa Y."/>
            <person name="Hopkins J.F."/>
            <person name="Rensing S.A."/>
            <person name="Schmutz J."/>
            <person name="Symeonidi A."/>
            <person name="Elias M."/>
            <person name="Eveleigh R.J."/>
            <person name="Herman E.K."/>
            <person name="Klute M.J."/>
            <person name="Nakayama T."/>
            <person name="Obornik M."/>
            <person name="Reyes-Prieto A."/>
            <person name="Armbrust E.V."/>
            <person name="Aves S.J."/>
            <person name="Beiko R.G."/>
            <person name="Coutinho P."/>
            <person name="Dacks J.B."/>
            <person name="Durnford D.G."/>
            <person name="Fast N.M."/>
            <person name="Green B.R."/>
            <person name="Grisdale C."/>
            <person name="Hempe F."/>
            <person name="Henrissat B."/>
            <person name="Hoppner M.P."/>
            <person name="Ishida K.-I."/>
            <person name="Kim E."/>
            <person name="Koreny L."/>
            <person name="Kroth P.G."/>
            <person name="Liu Y."/>
            <person name="Malik S.-B."/>
            <person name="Maier U.G."/>
            <person name="McRose D."/>
            <person name="Mock T."/>
            <person name="Neilson J.A."/>
            <person name="Onodera N.T."/>
            <person name="Poole A.M."/>
            <person name="Pritham E.J."/>
            <person name="Richards T.A."/>
            <person name="Rocap G."/>
            <person name="Roy S.W."/>
            <person name="Sarai C."/>
            <person name="Schaack S."/>
            <person name="Shirato S."/>
            <person name="Slamovits C.H."/>
            <person name="Spencer D.F."/>
            <person name="Suzuki S."/>
            <person name="Worden A.Z."/>
            <person name="Zauner S."/>
            <person name="Barry K."/>
            <person name="Bell C."/>
            <person name="Bharti A.K."/>
            <person name="Crow J.A."/>
            <person name="Grimwood J."/>
            <person name="Kramer R."/>
            <person name="Lindquist E."/>
            <person name="Lucas S."/>
            <person name="Salamov A."/>
            <person name="McFadden G.I."/>
            <person name="Lane C.E."/>
            <person name="Keeling P.J."/>
            <person name="Gray M.W."/>
            <person name="Grigoriev I.V."/>
            <person name="Archibald J.M."/>
        </authorList>
    </citation>
    <scope>NUCLEOTIDE SEQUENCE</scope>
    <source>
        <strain evidence="4">CCMP2712</strain>
    </source>
</reference>
<evidence type="ECO:0000313" key="3">
    <source>
        <dbReference type="EnsemblProtists" id="EKX48784"/>
    </source>
</evidence>
<keyword evidence="4" id="KW-1185">Reference proteome</keyword>
<dbReference type="STRING" id="905079.L1JKY0"/>
<dbReference type="RefSeq" id="XP_005835764.1">
    <property type="nucleotide sequence ID" value="XM_005835707.1"/>
</dbReference>
<sequence>MEERDGGEEEDESQVRLIDRLLASQSAEVDGQVAENLRARVFGKTGGTCQIPAKRSPSTDLSVERKILKLNSTASAAVQPRSGVVKLTSSAVSTTGVDLSAEGGAYNAPKLQLGTGGAKAGSIKGTSKELERPYLRLHFVPDPSTIRPQHILVEALKLVKKKWIENQDFPHATEQLMAIQQDCKLQGIEGTIACDAYETHIRIALERADLAEFTRCLSSLSSLYHSAILHGETWSPFTNEFIAYRMLHGMRLEKDLLENISCELCRISPEQRSDSDIHFAISVGKSLMARDFSTFFRLYANAPKMAGHVIDFFVDRVRETALQTYIKACQPDIHLDDLKHMLCFEKRKQCFRFLRERGVVMSDDKRLVLTKDSLKSFKVS</sequence>
<dbReference type="KEGG" id="gtt:GUITHDRAFT_162308"/>
<organism evidence="2">
    <name type="scientific">Guillardia theta (strain CCMP2712)</name>
    <name type="common">Cryptophyte</name>
    <dbReference type="NCBI Taxonomy" id="905079"/>
    <lineage>
        <taxon>Eukaryota</taxon>
        <taxon>Cryptophyceae</taxon>
        <taxon>Pyrenomonadales</taxon>
        <taxon>Geminigeraceae</taxon>
        <taxon>Guillardia</taxon>
    </lineage>
</organism>
<dbReference type="AlphaFoldDB" id="L1JKY0"/>